<evidence type="ECO:0000256" key="10">
    <source>
        <dbReference type="ARBA" id="ARBA00035861"/>
    </source>
</evidence>
<organism evidence="15 16">
    <name type="scientific">Sinomonas halotolerans</name>
    <dbReference type="NCBI Taxonomy" id="1644133"/>
    <lineage>
        <taxon>Bacteria</taxon>
        <taxon>Bacillati</taxon>
        <taxon>Actinomycetota</taxon>
        <taxon>Actinomycetes</taxon>
        <taxon>Micrococcales</taxon>
        <taxon>Micrococcaceae</taxon>
        <taxon>Sinomonas</taxon>
    </lineage>
</organism>
<evidence type="ECO:0000256" key="13">
    <source>
        <dbReference type="SAM" id="MobiDB-lite"/>
    </source>
</evidence>
<dbReference type="PRINTS" id="PR00502">
    <property type="entry name" value="NUDIXFAMILY"/>
</dbReference>
<dbReference type="InterPro" id="IPR000086">
    <property type="entry name" value="NUDIX_hydrolase_dom"/>
</dbReference>
<evidence type="ECO:0000256" key="9">
    <source>
        <dbReference type="ARBA" id="ARBA00023204"/>
    </source>
</evidence>
<comment type="catalytic activity">
    <reaction evidence="10">
        <text>8-oxo-dGTP + H2O = 8-oxo-dGMP + diphosphate + H(+)</text>
        <dbReference type="Rhea" id="RHEA:31575"/>
        <dbReference type="ChEBI" id="CHEBI:15377"/>
        <dbReference type="ChEBI" id="CHEBI:15378"/>
        <dbReference type="ChEBI" id="CHEBI:33019"/>
        <dbReference type="ChEBI" id="CHEBI:63224"/>
        <dbReference type="ChEBI" id="CHEBI:77896"/>
        <dbReference type="EC" id="3.6.1.55"/>
    </reaction>
</comment>
<dbReference type="PROSITE" id="PS51462">
    <property type="entry name" value="NUDIX"/>
    <property type="match status" value="1"/>
</dbReference>
<feature type="region of interest" description="Disordered" evidence="13">
    <location>
        <begin position="1"/>
        <end position="39"/>
    </location>
</feature>
<sequence length="177" mass="18825">MQPETRDQSMPDPAVPAPAVPVPTAPAAGGPEPGAADPVPVQVVGGALVDSLARPSRLLVARRTSPPAFAGMWEFPGGKVEPGEEPRAALVRELREELGIEARLGSEVPGPLEQGWPLNERAAMRVWLAEVEDGEPAPLEDHDELRWLALDADSLASVPWIPADFPIVEALRRHVAG</sequence>
<protein>
    <recommendedName>
        <fullName evidence="11">8-oxo-dGTP diphosphatase</fullName>
        <ecNumber evidence="11">3.6.1.55</ecNumber>
    </recommendedName>
</protein>
<evidence type="ECO:0000256" key="4">
    <source>
        <dbReference type="ARBA" id="ARBA00022705"/>
    </source>
</evidence>
<dbReference type="PANTHER" id="PTHR47707:SF1">
    <property type="entry name" value="NUDIX HYDROLASE FAMILY PROTEIN"/>
    <property type="match status" value="1"/>
</dbReference>
<evidence type="ECO:0000256" key="11">
    <source>
        <dbReference type="ARBA" id="ARBA00038905"/>
    </source>
</evidence>
<keyword evidence="4" id="KW-0235">DNA replication</keyword>
<keyword evidence="8" id="KW-0460">Magnesium</keyword>
<evidence type="ECO:0000256" key="5">
    <source>
        <dbReference type="ARBA" id="ARBA00022723"/>
    </source>
</evidence>
<keyword evidence="9" id="KW-0234">DNA repair</keyword>
<keyword evidence="5" id="KW-0479">Metal-binding</keyword>
<feature type="compositionally biased region" description="Low complexity" evidence="13">
    <location>
        <begin position="25"/>
        <end position="39"/>
    </location>
</feature>
<gene>
    <name evidence="15" type="ORF">ABCQ75_01455</name>
</gene>
<evidence type="ECO:0000256" key="1">
    <source>
        <dbReference type="ARBA" id="ARBA00001946"/>
    </source>
</evidence>
<proteinExistence type="inferred from homology"/>
<dbReference type="EC" id="3.6.1.55" evidence="11"/>
<comment type="cofactor">
    <cofactor evidence="1">
        <name>Mg(2+)</name>
        <dbReference type="ChEBI" id="CHEBI:18420"/>
    </cofactor>
</comment>
<evidence type="ECO:0000256" key="6">
    <source>
        <dbReference type="ARBA" id="ARBA00022763"/>
    </source>
</evidence>
<dbReference type="EMBL" id="JBDFRB010000001">
    <property type="protein sequence ID" value="MEN2743204.1"/>
    <property type="molecule type" value="Genomic_DNA"/>
</dbReference>
<keyword evidence="6" id="KW-0227">DNA damage</keyword>
<dbReference type="PROSITE" id="PS00893">
    <property type="entry name" value="NUDIX_BOX"/>
    <property type="match status" value="1"/>
</dbReference>
<evidence type="ECO:0000256" key="3">
    <source>
        <dbReference type="ARBA" id="ARBA00022457"/>
    </source>
</evidence>
<dbReference type="InterPro" id="IPR020476">
    <property type="entry name" value="Nudix_hydrolase"/>
</dbReference>
<feature type="compositionally biased region" description="Pro residues" evidence="13">
    <location>
        <begin position="13"/>
        <end position="24"/>
    </location>
</feature>
<dbReference type="RefSeq" id="WP_345882669.1">
    <property type="nucleotide sequence ID" value="NZ_JBDFRB010000001.1"/>
</dbReference>
<keyword evidence="16" id="KW-1185">Reference proteome</keyword>
<feature type="domain" description="Nudix hydrolase" evidence="14">
    <location>
        <begin position="39"/>
        <end position="170"/>
    </location>
</feature>
<keyword evidence="3" id="KW-0515">Mutator protein</keyword>
<dbReference type="CDD" id="cd03425">
    <property type="entry name" value="NUDIX_MutT_NudA_like"/>
    <property type="match status" value="1"/>
</dbReference>
<dbReference type="Pfam" id="PF00293">
    <property type="entry name" value="NUDIX"/>
    <property type="match status" value="1"/>
</dbReference>
<dbReference type="GO" id="GO:0016787">
    <property type="term" value="F:hydrolase activity"/>
    <property type="evidence" value="ECO:0007669"/>
    <property type="project" value="UniProtKB-KW"/>
</dbReference>
<comment type="similarity">
    <text evidence="2 12">Belongs to the Nudix hydrolase family.</text>
</comment>
<evidence type="ECO:0000313" key="15">
    <source>
        <dbReference type="EMBL" id="MEN2743204.1"/>
    </source>
</evidence>
<dbReference type="Proteomes" id="UP001422074">
    <property type="component" value="Unassembled WGS sequence"/>
</dbReference>
<keyword evidence="7 12" id="KW-0378">Hydrolase</keyword>
<evidence type="ECO:0000256" key="12">
    <source>
        <dbReference type="RuleBase" id="RU003476"/>
    </source>
</evidence>
<evidence type="ECO:0000259" key="14">
    <source>
        <dbReference type="PROSITE" id="PS51462"/>
    </source>
</evidence>
<reference evidence="15 16" key="1">
    <citation type="submission" date="2024-05" db="EMBL/GenBank/DDBJ databases">
        <title>Sinomonas sp. nov., isolated from a waste landfill.</title>
        <authorList>
            <person name="Zhao Y."/>
        </authorList>
    </citation>
    <scope>NUCLEOTIDE SEQUENCE [LARGE SCALE GENOMIC DNA]</scope>
    <source>
        <strain evidence="15 16">CCTCC AB2014300</strain>
    </source>
</reference>
<evidence type="ECO:0000256" key="2">
    <source>
        <dbReference type="ARBA" id="ARBA00005582"/>
    </source>
</evidence>
<evidence type="ECO:0000256" key="8">
    <source>
        <dbReference type="ARBA" id="ARBA00022842"/>
    </source>
</evidence>
<dbReference type="InterPro" id="IPR015797">
    <property type="entry name" value="NUDIX_hydrolase-like_dom_sf"/>
</dbReference>
<comment type="caution">
    <text evidence="15">The sequence shown here is derived from an EMBL/GenBank/DDBJ whole genome shotgun (WGS) entry which is preliminary data.</text>
</comment>
<dbReference type="SUPFAM" id="SSF55811">
    <property type="entry name" value="Nudix"/>
    <property type="match status" value="1"/>
</dbReference>
<name>A0ABU9WVL4_9MICC</name>
<dbReference type="InterPro" id="IPR047127">
    <property type="entry name" value="MutT-like"/>
</dbReference>
<evidence type="ECO:0000313" key="16">
    <source>
        <dbReference type="Proteomes" id="UP001422074"/>
    </source>
</evidence>
<accession>A0ABU9WVL4</accession>
<dbReference type="PANTHER" id="PTHR47707">
    <property type="entry name" value="8-OXO-DGTP DIPHOSPHATASE"/>
    <property type="match status" value="1"/>
</dbReference>
<dbReference type="InterPro" id="IPR020084">
    <property type="entry name" value="NUDIX_hydrolase_CS"/>
</dbReference>
<dbReference type="Gene3D" id="3.90.79.10">
    <property type="entry name" value="Nucleoside Triphosphate Pyrophosphohydrolase"/>
    <property type="match status" value="1"/>
</dbReference>
<evidence type="ECO:0000256" key="7">
    <source>
        <dbReference type="ARBA" id="ARBA00022801"/>
    </source>
</evidence>